<evidence type="ECO:0000256" key="1">
    <source>
        <dbReference type="SAM" id="MobiDB-lite"/>
    </source>
</evidence>
<name>A0A0A8Y8G8_ARUDO</name>
<reference evidence="2" key="1">
    <citation type="submission" date="2014-09" db="EMBL/GenBank/DDBJ databases">
        <authorList>
            <person name="Magalhaes I.L.F."/>
            <person name="Oliveira U."/>
            <person name="Santos F.R."/>
            <person name="Vidigal T.H.D.A."/>
            <person name="Brescovit A.D."/>
            <person name="Santos A.J."/>
        </authorList>
    </citation>
    <scope>NUCLEOTIDE SEQUENCE</scope>
    <source>
        <tissue evidence="2">Shoot tissue taken approximately 20 cm above the soil surface</tissue>
    </source>
</reference>
<organism evidence="2">
    <name type="scientific">Arundo donax</name>
    <name type="common">Giant reed</name>
    <name type="synonym">Donax arundinaceus</name>
    <dbReference type="NCBI Taxonomy" id="35708"/>
    <lineage>
        <taxon>Eukaryota</taxon>
        <taxon>Viridiplantae</taxon>
        <taxon>Streptophyta</taxon>
        <taxon>Embryophyta</taxon>
        <taxon>Tracheophyta</taxon>
        <taxon>Spermatophyta</taxon>
        <taxon>Magnoliopsida</taxon>
        <taxon>Liliopsida</taxon>
        <taxon>Poales</taxon>
        <taxon>Poaceae</taxon>
        <taxon>PACMAD clade</taxon>
        <taxon>Arundinoideae</taxon>
        <taxon>Arundineae</taxon>
        <taxon>Arundo</taxon>
    </lineage>
</organism>
<feature type="region of interest" description="Disordered" evidence="1">
    <location>
        <begin position="1"/>
        <end position="32"/>
    </location>
</feature>
<reference evidence="2" key="2">
    <citation type="journal article" date="2015" name="Data Brief">
        <title>Shoot transcriptome of the giant reed, Arundo donax.</title>
        <authorList>
            <person name="Barrero R.A."/>
            <person name="Guerrero F.D."/>
            <person name="Moolhuijzen P."/>
            <person name="Goolsby J.A."/>
            <person name="Tidwell J."/>
            <person name="Bellgard S.E."/>
            <person name="Bellgard M.I."/>
        </authorList>
    </citation>
    <scope>NUCLEOTIDE SEQUENCE</scope>
    <source>
        <tissue evidence="2">Shoot tissue taken approximately 20 cm above the soil surface</tissue>
    </source>
</reference>
<protein>
    <submittedName>
        <fullName evidence="2">Uncharacterized protein</fullName>
    </submittedName>
</protein>
<dbReference type="EMBL" id="GBRH01277843">
    <property type="protein sequence ID" value="JAD20052.1"/>
    <property type="molecule type" value="Transcribed_RNA"/>
</dbReference>
<sequence length="99" mass="10524">MHNAILASSSAKFWPMQTRGPQPNGRNAPGSLDALEIPSENLFGLNSCASLPQISGSWWIKSTGSSTITPAGYVTPPITISLYVLLENAMAGGYNRRTS</sequence>
<accession>A0A0A8Y8G8</accession>
<proteinExistence type="predicted"/>
<evidence type="ECO:0000313" key="2">
    <source>
        <dbReference type="EMBL" id="JAD20052.1"/>
    </source>
</evidence>
<feature type="compositionally biased region" description="Polar residues" evidence="1">
    <location>
        <begin position="1"/>
        <end position="11"/>
    </location>
</feature>
<dbReference type="AlphaFoldDB" id="A0A0A8Y8G8"/>